<evidence type="ECO:0000256" key="1">
    <source>
        <dbReference type="SAM" id="MobiDB-lite"/>
    </source>
</evidence>
<dbReference type="AlphaFoldDB" id="D6TRD1"/>
<evidence type="ECO:0000313" key="2">
    <source>
        <dbReference type="EMBL" id="EFH87830.1"/>
    </source>
</evidence>
<dbReference type="EMBL" id="ADVG01000002">
    <property type="protein sequence ID" value="EFH87830.1"/>
    <property type="molecule type" value="Genomic_DNA"/>
</dbReference>
<feature type="compositionally biased region" description="Basic and acidic residues" evidence="1">
    <location>
        <begin position="28"/>
        <end position="48"/>
    </location>
</feature>
<organism evidence="2 3">
    <name type="scientific">Ktedonobacter racemifer DSM 44963</name>
    <dbReference type="NCBI Taxonomy" id="485913"/>
    <lineage>
        <taxon>Bacteria</taxon>
        <taxon>Bacillati</taxon>
        <taxon>Chloroflexota</taxon>
        <taxon>Ktedonobacteria</taxon>
        <taxon>Ktedonobacterales</taxon>
        <taxon>Ktedonobacteraceae</taxon>
        <taxon>Ktedonobacter</taxon>
    </lineage>
</organism>
<feature type="compositionally biased region" description="Polar residues" evidence="1">
    <location>
        <begin position="1"/>
        <end position="26"/>
    </location>
</feature>
<accession>D6TRD1</accession>
<evidence type="ECO:0000313" key="3">
    <source>
        <dbReference type="Proteomes" id="UP000004508"/>
    </source>
</evidence>
<proteinExistence type="predicted"/>
<reference evidence="2 3" key="1">
    <citation type="journal article" date="2011" name="Stand. Genomic Sci.">
        <title>Non-contiguous finished genome sequence and contextual data of the filamentous soil bacterium Ktedonobacter racemifer type strain (SOSP1-21).</title>
        <authorList>
            <person name="Chang Y.J."/>
            <person name="Land M."/>
            <person name="Hauser L."/>
            <person name="Chertkov O."/>
            <person name="Del Rio T.G."/>
            <person name="Nolan M."/>
            <person name="Copeland A."/>
            <person name="Tice H."/>
            <person name="Cheng J.F."/>
            <person name="Lucas S."/>
            <person name="Han C."/>
            <person name="Goodwin L."/>
            <person name="Pitluck S."/>
            <person name="Ivanova N."/>
            <person name="Ovchinikova G."/>
            <person name="Pati A."/>
            <person name="Chen A."/>
            <person name="Palaniappan K."/>
            <person name="Mavromatis K."/>
            <person name="Liolios K."/>
            <person name="Brettin T."/>
            <person name="Fiebig A."/>
            <person name="Rohde M."/>
            <person name="Abt B."/>
            <person name="Goker M."/>
            <person name="Detter J.C."/>
            <person name="Woyke T."/>
            <person name="Bristow J."/>
            <person name="Eisen J.A."/>
            <person name="Markowitz V."/>
            <person name="Hugenholtz P."/>
            <person name="Kyrpides N.C."/>
            <person name="Klenk H.P."/>
            <person name="Lapidus A."/>
        </authorList>
    </citation>
    <scope>NUCLEOTIDE SEQUENCE [LARGE SCALE GENOMIC DNA]</scope>
    <source>
        <strain evidence="3">DSM 44963</strain>
    </source>
</reference>
<dbReference type="RefSeq" id="WP_007913341.1">
    <property type="nucleotide sequence ID" value="NZ_ADVG01000002.1"/>
</dbReference>
<keyword evidence="3" id="KW-1185">Reference proteome</keyword>
<dbReference type="Proteomes" id="UP000004508">
    <property type="component" value="Unassembled WGS sequence"/>
</dbReference>
<protein>
    <submittedName>
        <fullName evidence="2">Uncharacterized protein</fullName>
    </submittedName>
</protein>
<gene>
    <name evidence="2" type="ORF">Krac_9181</name>
</gene>
<dbReference type="InParanoid" id="D6TRD1"/>
<name>D6TRD1_KTERA</name>
<sequence>MPGHNTPQPGEQQRQEEATQYEQLVASQRKEVAGQTSMRDRDPHTSGG</sequence>
<feature type="region of interest" description="Disordered" evidence="1">
    <location>
        <begin position="1"/>
        <end position="48"/>
    </location>
</feature>
<comment type="caution">
    <text evidence="2">The sequence shown here is derived from an EMBL/GenBank/DDBJ whole genome shotgun (WGS) entry which is preliminary data.</text>
</comment>